<reference evidence="1 2" key="1">
    <citation type="submission" date="2016-03" db="EMBL/GenBank/DDBJ databases">
        <title>EvidentialGene: Evidence-directed Construction of Genes on Genomes.</title>
        <authorList>
            <person name="Gilbert D.G."/>
            <person name="Choi J.-H."/>
            <person name="Mockaitis K."/>
            <person name="Colbourne J."/>
            <person name="Pfrender M."/>
        </authorList>
    </citation>
    <scope>NUCLEOTIDE SEQUENCE [LARGE SCALE GENOMIC DNA]</scope>
    <source>
        <strain evidence="1 2">Xinb3</strain>
        <tissue evidence="1">Complete organism</tissue>
    </source>
</reference>
<evidence type="ECO:0000313" key="2">
    <source>
        <dbReference type="Proteomes" id="UP000076858"/>
    </source>
</evidence>
<name>A0A162CXZ8_9CRUS</name>
<dbReference type="Proteomes" id="UP000076858">
    <property type="component" value="Unassembled WGS sequence"/>
</dbReference>
<dbReference type="OrthoDB" id="6346377at2759"/>
<keyword evidence="2" id="KW-1185">Reference proteome</keyword>
<accession>A0A162CXZ8</accession>
<evidence type="ECO:0000313" key="1">
    <source>
        <dbReference type="EMBL" id="KZR95994.1"/>
    </source>
</evidence>
<sequence>DWPHLAGLKVPTQNSVHVNVLIGSCDMAPQEVLEIKRDPLNERAPRGLRTAFGWCIAGPISPAAVAQLQ</sequence>
<dbReference type="AlphaFoldDB" id="A0A162CXZ8"/>
<gene>
    <name evidence="1" type="ORF">APZ42_009919</name>
</gene>
<proteinExistence type="predicted"/>
<feature type="non-terminal residue" evidence="1">
    <location>
        <position position="69"/>
    </location>
</feature>
<dbReference type="EMBL" id="LRGB01026478">
    <property type="protein sequence ID" value="KZR95994.1"/>
    <property type="molecule type" value="Genomic_DNA"/>
</dbReference>
<organism evidence="1 2">
    <name type="scientific">Daphnia magna</name>
    <dbReference type="NCBI Taxonomy" id="35525"/>
    <lineage>
        <taxon>Eukaryota</taxon>
        <taxon>Metazoa</taxon>
        <taxon>Ecdysozoa</taxon>
        <taxon>Arthropoda</taxon>
        <taxon>Crustacea</taxon>
        <taxon>Branchiopoda</taxon>
        <taxon>Diplostraca</taxon>
        <taxon>Cladocera</taxon>
        <taxon>Anomopoda</taxon>
        <taxon>Daphniidae</taxon>
        <taxon>Daphnia</taxon>
    </lineage>
</organism>
<feature type="non-terminal residue" evidence="1">
    <location>
        <position position="1"/>
    </location>
</feature>
<comment type="caution">
    <text evidence="1">The sequence shown here is derived from an EMBL/GenBank/DDBJ whole genome shotgun (WGS) entry which is preliminary data.</text>
</comment>
<protein>
    <submittedName>
        <fullName evidence="1">Uncharacterized protein</fullName>
    </submittedName>
</protein>